<evidence type="ECO:0000256" key="5">
    <source>
        <dbReference type="ARBA" id="ARBA00023136"/>
    </source>
</evidence>
<dbReference type="Pfam" id="PF00702">
    <property type="entry name" value="Hydrolase"/>
    <property type="match status" value="1"/>
</dbReference>
<dbReference type="InterPro" id="IPR023214">
    <property type="entry name" value="HAD_sf"/>
</dbReference>
<dbReference type="InterPro" id="IPR001757">
    <property type="entry name" value="P_typ_ATPase"/>
</dbReference>
<dbReference type="Proteomes" id="UP001603857">
    <property type="component" value="Unassembled WGS sequence"/>
</dbReference>
<dbReference type="FunFam" id="3.40.1110.10:FF:000046">
    <property type="entry name" value="Copper-transporting ATPase PAA2, chloroplastic"/>
    <property type="match status" value="1"/>
</dbReference>
<dbReference type="Gene3D" id="3.40.50.1000">
    <property type="entry name" value="HAD superfamily/HAD-like"/>
    <property type="match status" value="1"/>
</dbReference>
<evidence type="ECO:0000256" key="2">
    <source>
        <dbReference type="ARBA" id="ARBA00022692"/>
    </source>
</evidence>
<comment type="caution">
    <text evidence="6">The sequence shown here is derived from an EMBL/GenBank/DDBJ whole genome shotgun (WGS) entry which is preliminary data.</text>
</comment>
<name>A0ABD1NER0_9FABA</name>
<proteinExistence type="predicted"/>
<keyword evidence="4" id="KW-1133">Transmembrane helix</keyword>
<keyword evidence="2" id="KW-0812">Transmembrane</keyword>
<dbReference type="PANTHER" id="PTHR43520">
    <property type="entry name" value="ATP7, ISOFORM B"/>
    <property type="match status" value="1"/>
</dbReference>
<dbReference type="NCBIfam" id="TIGR01494">
    <property type="entry name" value="ATPase_P-type"/>
    <property type="match status" value="1"/>
</dbReference>
<reference evidence="6 7" key="1">
    <citation type="submission" date="2024-08" db="EMBL/GenBank/DDBJ databases">
        <title>Insights into the chromosomal genome structure of Flemingia macrophylla.</title>
        <authorList>
            <person name="Ding Y."/>
            <person name="Zhao Y."/>
            <person name="Bi W."/>
            <person name="Wu M."/>
            <person name="Zhao G."/>
            <person name="Gong Y."/>
            <person name="Li W."/>
            <person name="Zhang P."/>
        </authorList>
    </citation>
    <scope>NUCLEOTIDE SEQUENCE [LARGE SCALE GENOMIC DNA]</scope>
    <source>
        <strain evidence="6">DYQJB</strain>
        <tissue evidence="6">Leaf</tissue>
    </source>
</reference>
<dbReference type="SUPFAM" id="SSF56784">
    <property type="entry name" value="HAD-like"/>
    <property type="match status" value="1"/>
</dbReference>
<keyword evidence="5" id="KW-0472">Membrane</keyword>
<dbReference type="AlphaFoldDB" id="A0ABD1NER0"/>
<protein>
    <submittedName>
        <fullName evidence="6">Uncharacterized protein</fullName>
    </submittedName>
</protein>
<evidence type="ECO:0000313" key="6">
    <source>
        <dbReference type="EMBL" id="KAL2346605.1"/>
    </source>
</evidence>
<dbReference type="EMBL" id="JBGMDY010000001">
    <property type="protein sequence ID" value="KAL2346605.1"/>
    <property type="molecule type" value="Genomic_DNA"/>
</dbReference>
<gene>
    <name evidence="6" type="ORF">Fmac_000605</name>
</gene>
<evidence type="ECO:0000256" key="4">
    <source>
        <dbReference type="ARBA" id="ARBA00022989"/>
    </source>
</evidence>
<dbReference type="GO" id="GO:0046872">
    <property type="term" value="F:metal ion binding"/>
    <property type="evidence" value="ECO:0007669"/>
    <property type="project" value="UniProtKB-KW"/>
</dbReference>
<dbReference type="GO" id="GO:0016020">
    <property type="term" value="C:membrane"/>
    <property type="evidence" value="ECO:0007669"/>
    <property type="project" value="UniProtKB-SubCell"/>
</dbReference>
<keyword evidence="7" id="KW-1185">Reference proteome</keyword>
<evidence type="ECO:0000256" key="1">
    <source>
        <dbReference type="ARBA" id="ARBA00004370"/>
    </source>
</evidence>
<comment type="subcellular location">
    <subcellularLocation>
        <location evidence="1">Membrane</location>
    </subcellularLocation>
</comment>
<keyword evidence="3" id="KW-1278">Translocase</keyword>
<dbReference type="InterPro" id="IPR023299">
    <property type="entry name" value="ATPase_P-typ_cyto_dom_N"/>
</dbReference>
<dbReference type="PRINTS" id="PR00119">
    <property type="entry name" value="CATATPASE"/>
</dbReference>
<dbReference type="PANTHER" id="PTHR43520:SF19">
    <property type="entry name" value="COPPER-TRANSPORTING ATPASE PAA2, CHLOROPLASTIC"/>
    <property type="match status" value="1"/>
</dbReference>
<dbReference type="Gene3D" id="3.40.1110.10">
    <property type="entry name" value="Calcium-transporting ATPase, cytoplasmic domain N"/>
    <property type="match status" value="1"/>
</dbReference>
<organism evidence="6 7">
    <name type="scientific">Flemingia macrophylla</name>
    <dbReference type="NCBI Taxonomy" id="520843"/>
    <lineage>
        <taxon>Eukaryota</taxon>
        <taxon>Viridiplantae</taxon>
        <taxon>Streptophyta</taxon>
        <taxon>Embryophyta</taxon>
        <taxon>Tracheophyta</taxon>
        <taxon>Spermatophyta</taxon>
        <taxon>Magnoliopsida</taxon>
        <taxon>eudicotyledons</taxon>
        <taxon>Gunneridae</taxon>
        <taxon>Pentapetalae</taxon>
        <taxon>rosids</taxon>
        <taxon>fabids</taxon>
        <taxon>Fabales</taxon>
        <taxon>Fabaceae</taxon>
        <taxon>Papilionoideae</taxon>
        <taxon>50 kb inversion clade</taxon>
        <taxon>NPAAA clade</taxon>
        <taxon>indigoferoid/millettioid clade</taxon>
        <taxon>Phaseoleae</taxon>
        <taxon>Flemingia</taxon>
    </lineage>
</organism>
<evidence type="ECO:0000256" key="3">
    <source>
        <dbReference type="ARBA" id="ARBA00022967"/>
    </source>
</evidence>
<dbReference type="InterPro" id="IPR036412">
    <property type="entry name" value="HAD-like_sf"/>
</dbReference>
<sequence length="499" mass="53485">MKEWRNDEELRENKSLLKTLVEPIAFFKSCQSKIVPNLPKGDSNNLDETSSAKWHPAPYKSHRVAEVNLLFVCVEPDTKIIKSGVNAFQRTPCAVEDAKSREAPVQRLADSIAGPFVYSVMTLSAATFAFWESLCPTKSSIEDGHSNHEKSLSVTKSKVTCTYGAKSINNLKHGTLTRGKPVVSTIGSINYGESEILRFAAAVEKTASHPIAKAIVDKAESLELVLPVTKGQLVEPGFGTLAEIDGHLIAVGSLEWVNERFQTRVNPSDLTNLERNLMNHSSNTTSSKYSKTVVYVGREGEGIIGAIAISDVVREDAESTVMRLKQKGIKTVLLSGDREEAVATIADTVGIENDFVKASLSPQQKSGFISTLKAAGHHVAMVGDGINDAPSLAVADFGIALQNEAQENAASDAASIILLGNKISQVVDALDLAQATMAKVYQNLSWAVAIPIAAGVLLPQFDFAMTPSLSGGLMALSSIFVVGNSLLLQLHGSEISRKA</sequence>
<evidence type="ECO:0000313" key="7">
    <source>
        <dbReference type="Proteomes" id="UP001603857"/>
    </source>
</evidence>
<accession>A0ABD1NER0</accession>